<name>A0A941EKT1_9ACTN</name>
<evidence type="ECO:0000313" key="2">
    <source>
        <dbReference type="Proteomes" id="UP000675781"/>
    </source>
</evidence>
<dbReference type="SUPFAM" id="SSF49482">
    <property type="entry name" value="Aromatic compound dioxygenase"/>
    <property type="match status" value="1"/>
</dbReference>
<dbReference type="Gene3D" id="2.60.130.10">
    <property type="entry name" value="Aromatic compound dioxygenase"/>
    <property type="match status" value="1"/>
</dbReference>
<dbReference type="GO" id="GO:0018578">
    <property type="term" value="F:protocatechuate 3,4-dioxygenase activity"/>
    <property type="evidence" value="ECO:0007669"/>
    <property type="project" value="UniProtKB-EC"/>
</dbReference>
<keyword evidence="2" id="KW-1185">Reference proteome</keyword>
<keyword evidence="1" id="KW-0560">Oxidoreductase</keyword>
<proteinExistence type="predicted"/>
<dbReference type="EC" id="1.13.11.3" evidence="1"/>
<gene>
    <name evidence="1" type="primary">pcaG</name>
    <name evidence="1" type="ORF">KDL01_05505</name>
</gene>
<reference evidence="1" key="1">
    <citation type="submission" date="2021-04" db="EMBL/GenBank/DDBJ databases">
        <title>Genome based classification of Actinospica acidithermotolerans sp. nov., an actinobacterium isolated from an Indonesian hot spring.</title>
        <authorList>
            <person name="Kusuma A.B."/>
            <person name="Putra K.E."/>
            <person name="Nafisah S."/>
            <person name="Loh J."/>
            <person name="Nouioui I."/>
            <person name="Goodfellow M."/>
        </authorList>
    </citation>
    <scope>NUCLEOTIDE SEQUENCE</scope>
    <source>
        <strain evidence="1">CSCA 57</strain>
    </source>
</reference>
<dbReference type="PANTHER" id="PTHR33711:SF9">
    <property type="entry name" value="PROTOCATECHUATE 3,4-DIOXYGENASE ALPHA CHAIN"/>
    <property type="match status" value="1"/>
</dbReference>
<dbReference type="InterPro" id="IPR015889">
    <property type="entry name" value="Intradiol_dOase_core"/>
</dbReference>
<dbReference type="InterPro" id="IPR050770">
    <property type="entry name" value="Intradiol_RC_Dioxygenase"/>
</dbReference>
<organism evidence="1 2">
    <name type="scientific">Actinospica durhamensis</name>
    <dbReference type="NCBI Taxonomy" id="1508375"/>
    <lineage>
        <taxon>Bacteria</taxon>
        <taxon>Bacillati</taxon>
        <taxon>Actinomycetota</taxon>
        <taxon>Actinomycetes</taxon>
        <taxon>Catenulisporales</taxon>
        <taxon>Actinospicaceae</taxon>
        <taxon>Actinospica</taxon>
    </lineage>
</organism>
<dbReference type="EMBL" id="JAGSOG010000015">
    <property type="protein sequence ID" value="MBR7832705.1"/>
    <property type="molecule type" value="Genomic_DNA"/>
</dbReference>
<dbReference type="NCBIfam" id="TIGR02423">
    <property type="entry name" value="protocat_alph"/>
    <property type="match status" value="1"/>
</dbReference>
<comment type="caution">
    <text evidence="1">The sequence shown here is derived from an EMBL/GenBank/DDBJ whole genome shotgun (WGS) entry which is preliminary data.</text>
</comment>
<dbReference type="PANTHER" id="PTHR33711">
    <property type="entry name" value="DIOXYGENASE, PUTATIVE (AFU_ORTHOLOGUE AFUA_2G02910)-RELATED"/>
    <property type="match status" value="1"/>
</dbReference>
<protein>
    <submittedName>
        <fullName evidence="1">Protocatechuate 3,4-dioxygenase subunit alpha</fullName>
        <ecNumber evidence="1">1.13.11.3</ecNumber>
    </submittedName>
</protein>
<dbReference type="GO" id="GO:0005506">
    <property type="term" value="F:iron ion binding"/>
    <property type="evidence" value="ECO:0007669"/>
    <property type="project" value="InterPro"/>
</dbReference>
<dbReference type="Proteomes" id="UP000675781">
    <property type="component" value="Unassembled WGS sequence"/>
</dbReference>
<dbReference type="InterPro" id="IPR012786">
    <property type="entry name" value="Protocat_dOase_a"/>
</dbReference>
<evidence type="ECO:0000313" key="1">
    <source>
        <dbReference type="EMBL" id="MBR7832705.1"/>
    </source>
</evidence>
<dbReference type="AlphaFoldDB" id="A0A941EKT1"/>
<sequence length="185" mass="19679">MEPTPSQTVGPFFGYGLPFPGGSDVAPAGHPDAVSVHGFVYDGEGNPIPDAILDFWQAAPDGSRAGSPGSLRVDTSNGRLLGRDGVRFTGFGRVGTDGDGHWALRTFAPAPDAPYLAVCVFARGLLHHLFTRIYFPGAPEDALLAGLSPERRATLLARPESDRVLRFDVRLQGGEAEETVFLDFG</sequence>
<accession>A0A941EKT1</accession>